<gene>
    <name evidence="1" type="ORF">P167DRAFT_550055</name>
</gene>
<dbReference type="Proteomes" id="UP000277580">
    <property type="component" value="Unassembled WGS sequence"/>
</dbReference>
<dbReference type="EMBL" id="ML119197">
    <property type="protein sequence ID" value="RPB07069.1"/>
    <property type="molecule type" value="Genomic_DNA"/>
</dbReference>
<name>A0A3N4KCJ5_9PEZI</name>
<sequence length="125" mass="14061">MSKFVFHVQNLVFYTQKVVPLPPKCDTSSFGAYCLLATFLSTPTSTPTYYLPPSSSDAYLLPAVTPTSYLQRCLSPTCSDGYLLPAPMPVYTAKKQQIKAQTDAQIYTRFHQIRSKLIPKFTPKR</sequence>
<dbReference type="InParanoid" id="A0A3N4KCJ5"/>
<reference evidence="1 2" key="1">
    <citation type="journal article" date="2018" name="Nat. Ecol. Evol.">
        <title>Pezizomycetes genomes reveal the molecular basis of ectomycorrhizal truffle lifestyle.</title>
        <authorList>
            <person name="Murat C."/>
            <person name="Payen T."/>
            <person name="Noel B."/>
            <person name="Kuo A."/>
            <person name="Morin E."/>
            <person name="Chen J."/>
            <person name="Kohler A."/>
            <person name="Krizsan K."/>
            <person name="Balestrini R."/>
            <person name="Da Silva C."/>
            <person name="Montanini B."/>
            <person name="Hainaut M."/>
            <person name="Levati E."/>
            <person name="Barry K.W."/>
            <person name="Belfiori B."/>
            <person name="Cichocki N."/>
            <person name="Clum A."/>
            <person name="Dockter R.B."/>
            <person name="Fauchery L."/>
            <person name="Guy J."/>
            <person name="Iotti M."/>
            <person name="Le Tacon F."/>
            <person name="Lindquist E.A."/>
            <person name="Lipzen A."/>
            <person name="Malagnac F."/>
            <person name="Mello A."/>
            <person name="Molinier V."/>
            <person name="Miyauchi S."/>
            <person name="Poulain J."/>
            <person name="Riccioni C."/>
            <person name="Rubini A."/>
            <person name="Sitrit Y."/>
            <person name="Splivallo R."/>
            <person name="Traeger S."/>
            <person name="Wang M."/>
            <person name="Zifcakova L."/>
            <person name="Wipf D."/>
            <person name="Zambonelli A."/>
            <person name="Paolocci F."/>
            <person name="Nowrousian M."/>
            <person name="Ottonello S."/>
            <person name="Baldrian P."/>
            <person name="Spatafora J.W."/>
            <person name="Henrissat B."/>
            <person name="Nagy L.G."/>
            <person name="Aury J.M."/>
            <person name="Wincker P."/>
            <person name="Grigoriev I.V."/>
            <person name="Bonfante P."/>
            <person name="Martin F.M."/>
        </authorList>
    </citation>
    <scope>NUCLEOTIDE SEQUENCE [LARGE SCALE GENOMIC DNA]</scope>
    <source>
        <strain evidence="1 2">CCBAS932</strain>
    </source>
</reference>
<keyword evidence="2" id="KW-1185">Reference proteome</keyword>
<dbReference type="AlphaFoldDB" id="A0A3N4KCJ5"/>
<evidence type="ECO:0000313" key="1">
    <source>
        <dbReference type="EMBL" id="RPB07069.1"/>
    </source>
</evidence>
<protein>
    <submittedName>
        <fullName evidence="1">Uncharacterized protein</fullName>
    </submittedName>
</protein>
<proteinExistence type="predicted"/>
<evidence type="ECO:0000313" key="2">
    <source>
        <dbReference type="Proteomes" id="UP000277580"/>
    </source>
</evidence>
<accession>A0A3N4KCJ5</accession>
<organism evidence="1 2">
    <name type="scientific">Morchella conica CCBAS932</name>
    <dbReference type="NCBI Taxonomy" id="1392247"/>
    <lineage>
        <taxon>Eukaryota</taxon>
        <taxon>Fungi</taxon>
        <taxon>Dikarya</taxon>
        <taxon>Ascomycota</taxon>
        <taxon>Pezizomycotina</taxon>
        <taxon>Pezizomycetes</taxon>
        <taxon>Pezizales</taxon>
        <taxon>Morchellaceae</taxon>
        <taxon>Morchella</taxon>
    </lineage>
</organism>